<feature type="signal peptide" evidence="1">
    <location>
        <begin position="1"/>
        <end position="23"/>
    </location>
</feature>
<dbReference type="VEuPathDB" id="FungiDB:ASPNIDRAFT2_1153582"/>
<reference evidence="3" key="1">
    <citation type="journal article" date="2016" name="Genome Announc.">
        <title>Draft genome sequence of Aspergillus niger strain An76.</title>
        <authorList>
            <person name="Gong W."/>
            <person name="Cheng Z."/>
            <person name="Zhang H."/>
            <person name="Liu L."/>
            <person name="Gao P."/>
            <person name="Wang L."/>
        </authorList>
    </citation>
    <scope>NUCLEOTIDE SEQUENCE [LARGE SCALE GENOMIC DNA]</scope>
    <source>
        <strain evidence="3">An76</strain>
    </source>
</reference>
<evidence type="ECO:0008006" key="4">
    <source>
        <dbReference type="Google" id="ProtNLM"/>
    </source>
</evidence>
<evidence type="ECO:0000313" key="2">
    <source>
        <dbReference type="EMBL" id="GAQ47112.1"/>
    </source>
</evidence>
<dbReference type="SUPFAM" id="SSF53474">
    <property type="entry name" value="alpha/beta-Hydrolases"/>
    <property type="match status" value="1"/>
</dbReference>
<dbReference type="Gene3D" id="3.40.50.1820">
    <property type="entry name" value="alpha/beta hydrolase"/>
    <property type="match status" value="1"/>
</dbReference>
<name>A0A100ITM6_ASPNG</name>
<organism evidence="2 3">
    <name type="scientific">Aspergillus niger</name>
    <dbReference type="NCBI Taxonomy" id="5061"/>
    <lineage>
        <taxon>Eukaryota</taxon>
        <taxon>Fungi</taxon>
        <taxon>Dikarya</taxon>
        <taxon>Ascomycota</taxon>
        <taxon>Pezizomycotina</taxon>
        <taxon>Eurotiomycetes</taxon>
        <taxon>Eurotiomycetidae</taxon>
        <taxon>Eurotiales</taxon>
        <taxon>Aspergillaceae</taxon>
        <taxon>Aspergillus</taxon>
        <taxon>Aspergillus subgen. Circumdati</taxon>
    </lineage>
</organism>
<comment type="caution">
    <text evidence="2">The sequence shown here is derived from an EMBL/GenBank/DDBJ whole genome shotgun (WGS) entry which is preliminary data.</text>
</comment>
<sequence>MLSSKTAAFAGFMAFSALSGVAATYNYAVADPYGLPEPVMIDFDDDGVVGGLYRPNTTSPLSRIGVYVMHAEQDYLNFSACHELPRRGFTTFCANNDASKSGYMTDINFEDMMTNVGQGMSYLRNLTEIDKVVIFGHSGGGAMMTAYQNIAENGVKACNGPERIYPCSDAMADLPAADGLILIDANYGLSTMALLSLNPAIVDEHSGAKIDQSLNLYNTANGFSESGANYTQSFKKAFEKGVVARNNRILKHAESRLAAINNGSGIFSDDEPFYIVDSMYVGFNNKFFAQDTRWIHHTTHPWPLLHRNGSSTTQIVPSVRVPANFESFADNFEGGALKTTIKRYLSTLAICVTDDFEYKVDGFEGIVWNSSQTAPLGNIGGVTVPLLNMGNTGHYEYLNAEKLHLAAGSKDAEIAFVEGAQHTIVTCTECETYPGEYGNTLYTAYNYMAEWLSKEGRFL</sequence>
<dbReference type="VEuPathDB" id="FungiDB:An03g06300"/>
<protein>
    <recommendedName>
        <fullName evidence="4">Alpha/beta hydrolase</fullName>
    </recommendedName>
</protein>
<accession>A0A100ITM6</accession>
<dbReference type="VEuPathDB" id="FungiDB:M747DRAFT_303390"/>
<gene>
    <name evidence="2" type="ORF">ABL_09773</name>
</gene>
<evidence type="ECO:0000313" key="3">
    <source>
        <dbReference type="Proteomes" id="UP000068243"/>
    </source>
</evidence>
<dbReference type="OMA" id="FFAQDTR"/>
<dbReference type="EMBL" id="BCMY01000025">
    <property type="protein sequence ID" value="GAQ47112.1"/>
    <property type="molecule type" value="Genomic_DNA"/>
</dbReference>
<dbReference type="PaxDb" id="5061-CADANGAP00003549"/>
<dbReference type="OrthoDB" id="5176563at2759"/>
<dbReference type="AlphaFoldDB" id="A0A100ITM6"/>
<dbReference type="InterPro" id="IPR029058">
    <property type="entry name" value="AB_hydrolase_fold"/>
</dbReference>
<dbReference type="Proteomes" id="UP000068243">
    <property type="component" value="Unassembled WGS sequence"/>
</dbReference>
<dbReference type="VEuPathDB" id="FungiDB:ATCC64974_75700"/>
<feature type="chain" id="PRO_5007087752" description="Alpha/beta hydrolase" evidence="1">
    <location>
        <begin position="24"/>
        <end position="459"/>
    </location>
</feature>
<proteinExistence type="predicted"/>
<keyword evidence="1" id="KW-0732">Signal</keyword>
<evidence type="ECO:0000256" key="1">
    <source>
        <dbReference type="SAM" id="SignalP"/>
    </source>
</evidence>